<keyword evidence="1" id="KW-0805">Transcription regulation</keyword>
<feature type="domain" description="HTH iclR-type" evidence="4">
    <location>
        <begin position="16"/>
        <end position="78"/>
    </location>
</feature>
<gene>
    <name evidence="6" type="ORF">GCM10011390_38530</name>
</gene>
<dbReference type="Pfam" id="PF09339">
    <property type="entry name" value="HTH_IclR"/>
    <property type="match status" value="1"/>
</dbReference>
<dbReference type="PANTHER" id="PTHR30136:SF7">
    <property type="entry name" value="HTH-TYPE TRANSCRIPTIONAL REGULATOR KDGR-RELATED"/>
    <property type="match status" value="1"/>
</dbReference>
<reference evidence="6" key="1">
    <citation type="journal article" date="2014" name="Int. J. Syst. Evol. Microbiol.">
        <title>Complete genome sequence of Corynebacterium casei LMG S-19264T (=DSM 44701T), isolated from a smear-ripened cheese.</title>
        <authorList>
            <consortium name="US DOE Joint Genome Institute (JGI-PGF)"/>
            <person name="Walter F."/>
            <person name="Albersmeier A."/>
            <person name="Kalinowski J."/>
            <person name="Ruckert C."/>
        </authorList>
    </citation>
    <scope>NUCLEOTIDE SEQUENCE</scope>
    <source>
        <strain evidence="6">CGMCC 1.15367</strain>
    </source>
</reference>
<evidence type="ECO:0000313" key="6">
    <source>
        <dbReference type="EMBL" id="GGE15713.1"/>
    </source>
</evidence>
<organism evidence="6 7">
    <name type="scientific">Aureimonas endophytica</name>
    <dbReference type="NCBI Taxonomy" id="2027858"/>
    <lineage>
        <taxon>Bacteria</taxon>
        <taxon>Pseudomonadati</taxon>
        <taxon>Pseudomonadota</taxon>
        <taxon>Alphaproteobacteria</taxon>
        <taxon>Hyphomicrobiales</taxon>
        <taxon>Aurantimonadaceae</taxon>
        <taxon>Aureimonas</taxon>
    </lineage>
</organism>
<feature type="domain" description="IclR-ED" evidence="5">
    <location>
        <begin position="79"/>
        <end position="256"/>
    </location>
</feature>
<dbReference type="RefSeq" id="WP_188911470.1">
    <property type="nucleotide sequence ID" value="NZ_BMIQ01000007.1"/>
</dbReference>
<dbReference type="InterPro" id="IPR005471">
    <property type="entry name" value="Tscrpt_reg_IclR_N"/>
</dbReference>
<dbReference type="Gene3D" id="3.30.450.40">
    <property type="match status" value="1"/>
</dbReference>
<dbReference type="Gene3D" id="1.10.10.10">
    <property type="entry name" value="Winged helix-like DNA-binding domain superfamily/Winged helix DNA-binding domain"/>
    <property type="match status" value="1"/>
</dbReference>
<dbReference type="InterPro" id="IPR036388">
    <property type="entry name" value="WH-like_DNA-bd_sf"/>
</dbReference>
<dbReference type="GO" id="GO:0045892">
    <property type="term" value="P:negative regulation of DNA-templated transcription"/>
    <property type="evidence" value="ECO:0007669"/>
    <property type="project" value="TreeGrafter"/>
</dbReference>
<reference evidence="6" key="2">
    <citation type="submission" date="2020-09" db="EMBL/GenBank/DDBJ databases">
        <authorList>
            <person name="Sun Q."/>
            <person name="Zhou Y."/>
        </authorList>
    </citation>
    <scope>NUCLEOTIDE SEQUENCE</scope>
    <source>
        <strain evidence="6">CGMCC 1.15367</strain>
    </source>
</reference>
<dbReference type="InterPro" id="IPR050707">
    <property type="entry name" value="HTH_MetabolicPath_Reg"/>
</dbReference>
<dbReference type="Pfam" id="PF01614">
    <property type="entry name" value="IclR_C"/>
    <property type="match status" value="1"/>
</dbReference>
<dbReference type="Proteomes" id="UP000644699">
    <property type="component" value="Unassembled WGS sequence"/>
</dbReference>
<dbReference type="GO" id="GO:0003677">
    <property type="term" value="F:DNA binding"/>
    <property type="evidence" value="ECO:0007669"/>
    <property type="project" value="UniProtKB-KW"/>
</dbReference>
<dbReference type="InterPro" id="IPR036390">
    <property type="entry name" value="WH_DNA-bd_sf"/>
</dbReference>
<dbReference type="PROSITE" id="PS51077">
    <property type="entry name" value="HTH_ICLR"/>
    <property type="match status" value="1"/>
</dbReference>
<evidence type="ECO:0000259" key="5">
    <source>
        <dbReference type="PROSITE" id="PS51078"/>
    </source>
</evidence>
<dbReference type="InterPro" id="IPR029016">
    <property type="entry name" value="GAF-like_dom_sf"/>
</dbReference>
<sequence length="256" mass="27693">MSTILKPAEAEARYRAPALDKGLDILELLSREPGGLTRAELVKAMGRSPGEVYRMLERLVARDYVARSPEGDRYALTMKLFVLAHRHPPVRRLVAQAQPLMDGFARETGQSCHLAVADRDAALVVAQASGPGAWEFGIRIGASLDLVATGSGQTLLAFLEPELRDDLVRRWEGAERQAAFAAVEAELAIHRRSGYRVAESRQVRGVEDISVPVLAPGGHALAVLTCPYVHRLDGPHAAIAATLTLLRGVAERLSLA</sequence>
<keyword evidence="2" id="KW-0238">DNA-binding</keyword>
<evidence type="ECO:0000259" key="4">
    <source>
        <dbReference type="PROSITE" id="PS51077"/>
    </source>
</evidence>
<keyword evidence="7" id="KW-1185">Reference proteome</keyword>
<dbReference type="SUPFAM" id="SSF46785">
    <property type="entry name" value="Winged helix' DNA-binding domain"/>
    <property type="match status" value="1"/>
</dbReference>
<evidence type="ECO:0000256" key="2">
    <source>
        <dbReference type="ARBA" id="ARBA00023125"/>
    </source>
</evidence>
<dbReference type="AlphaFoldDB" id="A0A917E8P5"/>
<name>A0A917E8P5_9HYPH</name>
<evidence type="ECO:0000256" key="1">
    <source>
        <dbReference type="ARBA" id="ARBA00023015"/>
    </source>
</evidence>
<comment type="caution">
    <text evidence="6">The sequence shown here is derived from an EMBL/GenBank/DDBJ whole genome shotgun (WGS) entry which is preliminary data.</text>
</comment>
<evidence type="ECO:0000313" key="7">
    <source>
        <dbReference type="Proteomes" id="UP000644699"/>
    </source>
</evidence>
<accession>A0A917E8P5</accession>
<dbReference type="SUPFAM" id="SSF55781">
    <property type="entry name" value="GAF domain-like"/>
    <property type="match status" value="1"/>
</dbReference>
<dbReference type="EMBL" id="BMIQ01000007">
    <property type="protein sequence ID" value="GGE15713.1"/>
    <property type="molecule type" value="Genomic_DNA"/>
</dbReference>
<dbReference type="GO" id="GO:0003700">
    <property type="term" value="F:DNA-binding transcription factor activity"/>
    <property type="evidence" value="ECO:0007669"/>
    <property type="project" value="TreeGrafter"/>
</dbReference>
<evidence type="ECO:0000256" key="3">
    <source>
        <dbReference type="ARBA" id="ARBA00023163"/>
    </source>
</evidence>
<proteinExistence type="predicted"/>
<dbReference type="PROSITE" id="PS51078">
    <property type="entry name" value="ICLR_ED"/>
    <property type="match status" value="1"/>
</dbReference>
<protein>
    <submittedName>
        <fullName evidence="6">IclR family transcriptional regulator</fullName>
    </submittedName>
</protein>
<dbReference type="InterPro" id="IPR014757">
    <property type="entry name" value="Tscrpt_reg_IclR_C"/>
</dbReference>
<dbReference type="SMART" id="SM00346">
    <property type="entry name" value="HTH_ICLR"/>
    <property type="match status" value="1"/>
</dbReference>
<dbReference type="PANTHER" id="PTHR30136">
    <property type="entry name" value="HELIX-TURN-HELIX TRANSCRIPTIONAL REGULATOR, ICLR FAMILY"/>
    <property type="match status" value="1"/>
</dbReference>
<keyword evidence="3" id="KW-0804">Transcription</keyword>